<feature type="domain" description="Enoyl reductase (ER)" evidence="1">
    <location>
        <begin position="15"/>
        <end position="328"/>
    </location>
</feature>
<reference evidence="2 3" key="1">
    <citation type="submission" date="2018-05" db="EMBL/GenBank/DDBJ databases">
        <title>Spiribacter halobius sp. nov., a moderately halophilic bacterium isolated from marine solar saltern.</title>
        <authorList>
            <person name="Zheng W.-S."/>
            <person name="Lu D.-C."/>
            <person name="Du Z.-J."/>
        </authorList>
    </citation>
    <scope>NUCLEOTIDE SEQUENCE [LARGE SCALE GENOMIC DNA]</scope>
    <source>
        <strain evidence="2 3">E85</strain>
    </source>
</reference>
<dbReference type="InterPro" id="IPR011032">
    <property type="entry name" value="GroES-like_sf"/>
</dbReference>
<dbReference type="PANTHER" id="PTHR43677:SF1">
    <property type="entry name" value="ACRYLYL-COA REDUCTASE ACUI-RELATED"/>
    <property type="match status" value="1"/>
</dbReference>
<dbReference type="SUPFAM" id="SSF50129">
    <property type="entry name" value="GroES-like"/>
    <property type="match status" value="1"/>
</dbReference>
<dbReference type="GO" id="GO:0043957">
    <property type="term" value="F:acryloyl-CoA reductase (NADPH) activity"/>
    <property type="evidence" value="ECO:0007669"/>
    <property type="project" value="TreeGrafter"/>
</dbReference>
<evidence type="ECO:0000313" key="3">
    <source>
        <dbReference type="Proteomes" id="UP000245474"/>
    </source>
</evidence>
<dbReference type="InterPro" id="IPR051397">
    <property type="entry name" value="Zn-ADH-like_protein"/>
</dbReference>
<comment type="caution">
    <text evidence="2">The sequence shown here is derived from an EMBL/GenBank/DDBJ whole genome shotgun (WGS) entry which is preliminary data.</text>
</comment>
<dbReference type="Pfam" id="PF00107">
    <property type="entry name" value="ADH_zinc_N"/>
    <property type="match status" value="1"/>
</dbReference>
<sequence length="334" mass="35749">MTTNTFRALRIEPEGDGYARHIRERRLEDLPAGDVLVRVHWSALNYKDGLSASGNKAVTREYPHTPGIDAAGVVAASDSPDWRPGDPVIVTSYDLGMNTDGGFGEYIRVPAEWVVPMPEGMDAREAMILGTAGFTAALCIRELRLREVTPESGDVLVTGATGGVGSLAVALLHRLGYSVHAATGKRDAEGWLRELGAEEIVDRGELADDSGRPLLKPRWAGVVDTVGGEILAHALKCTAYRGAVSCCGLVASPELHTTVFPFILRHVALMGVDSQNTPAPIRRDVWSDLAGGWKPGMLDTIAVETDLDGLGAEIDRILAGGVRGRVIVRMAPER</sequence>
<dbReference type="Gene3D" id="3.40.50.720">
    <property type="entry name" value="NAD(P)-binding Rossmann-like Domain"/>
    <property type="match status" value="1"/>
</dbReference>
<organism evidence="2 3">
    <name type="scientific">Sediminicurvatus halobius</name>
    <dbReference type="NCBI Taxonomy" id="2182432"/>
    <lineage>
        <taxon>Bacteria</taxon>
        <taxon>Pseudomonadati</taxon>
        <taxon>Pseudomonadota</taxon>
        <taxon>Gammaproteobacteria</taxon>
        <taxon>Chromatiales</taxon>
        <taxon>Ectothiorhodospiraceae</taxon>
        <taxon>Sediminicurvatus</taxon>
    </lineage>
</organism>
<dbReference type="EMBL" id="QFFI01000042">
    <property type="protein sequence ID" value="PWG61248.1"/>
    <property type="molecule type" value="Genomic_DNA"/>
</dbReference>
<dbReference type="Pfam" id="PF08240">
    <property type="entry name" value="ADH_N"/>
    <property type="match status" value="1"/>
</dbReference>
<gene>
    <name evidence="2" type="ORF">DEM34_17405</name>
</gene>
<protein>
    <submittedName>
        <fullName evidence="2">Oxidoreductase</fullName>
    </submittedName>
</protein>
<dbReference type="NCBIfam" id="TIGR02823">
    <property type="entry name" value="oxido_YhdH"/>
    <property type="match status" value="1"/>
</dbReference>
<proteinExistence type="predicted"/>
<dbReference type="InterPro" id="IPR014188">
    <property type="entry name" value="Acrylyl-CoA_reductase_AcuI"/>
</dbReference>
<dbReference type="RefSeq" id="WP_109680102.1">
    <property type="nucleotide sequence ID" value="NZ_CP086615.1"/>
</dbReference>
<keyword evidence="3" id="KW-1185">Reference proteome</keyword>
<name>A0A2U2MWL3_9GAMM</name>
<dbReference type="InterPro" id="IPR013149">
    <property type="entry name" value="ADH-like_C"/>
</dbReference>
<dbReference type="Gene3D" id="3.90.180.10">
    <property type="entry name" value="Medium-chain alcohol dehydrogenases, catalytic domain"/>
    <property type="match status" value="1"/>
</dbReference>
<dbReference type="CDD" id="cd05280">
    <property type="entry name" value="MDR_yhdh_yhfp"/>
    <property type="match status" value="1"/>
</dbReference>
<dbReference type="SMART" id="SM00829">
    <property type="entry name" value="PKS_ER"/>
    <property type="match status" value="1"/>
</dbReference>
<dbReference type="InterPro" id="IPR020843">
    <property type="entry name" value="ER"/>
</dbReference>
<evidence type="ECO:0000313" key="2">
    <source>
        <dbReference type="EMBL" id="PWG61248.1"/>
    </source>
</evidence>
<dbReference type="SUPFAM" id="SSF51735">
    <property type="entry name" value="NAD(P)-binding Rossmann-fold domains"/>
    <property type="match status" value="1"/>
</dbReference>
<dbReference type="InterPro" id="IPR036291">
    <property type="entry name" value="NAD(P)-bd_dom_sf"/>
</dbReference>
<dbReference type="OrthoDB" id="9782155at2"/>
<dbReference type="AlphaFoldDB" id="A0A2U2MWL3"/>
<dbReference type="InterPro" id="IPR013154">
    <property type="entry name" value="ADH-like_N"/>
</dbReference>
<dbReference type="PANTHER" id="PTHR43677">
    <property type="entry name" value="SHORT-CHAIN DEHYDROGENASE/REDUCTASE"/>
    <property type="match status" value="1"/>
</dbReference>
<accession>A0A2U2MWL3</accession>
<dbReference type="Proteomes" id="UP000245474">
    <property type="component" value="Unassembled WGS sequence"/>
</dbReference>
<evidence type="ECO:0000259" key="1">
    <source>
        <dbReference type="SMART" id="SM00829"/>
    </source>
</evidence>